<organism evidence="2 3">
    <name type="scientific">Treponema parvum</name>
    <dbReference type="NCBI Taxonomy" id="138851"/>
    <lineage>
        <taxon>Bacteria</taxon>
        <taxon>Pseudomonadati</taxon>
        <taxon>Spirochaetota</taxon>
        <taxon>Spirochaetia</taxon>
        <taxon>Spirochaetales</taxon>
        <taxon>Treponemataceae</taxon>
        <taxon>Treponema</taxon>
    </lineage>
</organism>
<dbReference type="EMBL" id="CP054142">
    <property type="protein sequence ID" value="QTQ14585.1"/>
    <property type="molecule type" value="Genomic_DNA"/>
</dbReference>
<dbReference type="Proteomes" id="UP000671908">
    <property type="component" value="Chromosome"/>
</dbReference>
<accession>A0A975F4K0</accession>
<sequence length="226" mass="24838">MEKLDYYDYSPVRIFDKCTDGGLKTGEIGLVTSKKGLGKTSVLVQFGMDELAQGKHLVHVSFDQHSSNVISWYESIFNEASKRKNVANASELKDKMVRNRTILNFNQENFSLPKVINTLKALNEGGITVSALVIDGVDLSKVTVDDITAVADFTKKHNLTAWFSATAEGGALNDSVPADLEKYFAGVIHLSPKQDGVYVSILKFHGMPAIQDALRLDAKTLLLTEK</sequence>
<dbReference type="AlphaFoldDB" id="A0A975F4K0"/>
<dbReference type="InterPro" id="IPR027417">
    <property type="entry name" value="P-loop_NTPase"/>
</dbReference>
<protein>
    <recommendedName>
        <fullName evidence="1">KaiC-like domain-containing protein</fullName>
    </recommendedName>
</protein>
<proteinExistence type="predicted"/>
<keyword evidence="3" id="KW-1185">Reference proteome</keyword>
<dbReference type="RefSeq" id="WP_210119237.1">
    <property type="nucleotide sequence ID" value="NZ_CP054142.1"/>
</dbReference>
<evidence type="ECO:0000313" key="3">
    <source>
        <dbReference type="Proteomes" id="UP000671908"/>
    </source>
</evidence>
<dbReference type="SUPFAM" id="SSF52540">
    <property type="entry name" value="P-loop containing nucleoside triphosphate hydrolases"/>
    <property type="match status" value="1"/>
</dbReference>
<dbReference type="Pfam" id="PF06745">
    <property type="entry name" value="ATPase"/>
    <property type="match status" value="1"/>
</dbReference>
<gene>
    <name evidence="2" type="ORF">HRQ91_09010</name>
</gene>
<feature type="domain" description="KaiC-like" evidence="1">
    <location>
        <begin position="13"/>
        <end position="163"/>
    </location>
</feature>
<dbReference type="Gene3D" id="3.40.50.300">
    <property type="entry name" value="P-loop containing nucleotide triphosphate hydrolases"/>
    <property type="match status" value="1"/>
</dbReference>
<name>A0A975F4K0_9SPIR</name>
<dbReference type="KEGG" id="tpav:HRQ91_09010"/>
<reference evidence="2 3" key="1">
    <citation type="journal article" date="2021" name="Microbiol. Resour. Announc.">
        <title>Complete Genome Sequences of Three Human Oral Treponema parvum Isolates.</title>
        <authorList>
            <person name="Zeng H."/>
            <person name="Watt R.M."/>
        </authorList>
    </citation>
    <scope>NUCLEOTIDE SEQUENCE [LARGE SCALE GENOMIC DNA]</scope>
    <source>
        <strain evidence="2 3">ATCC 700770</strain>
    </source>
</reference>
<dbReference type="InterPro" id="IPR014774">
    <property type="entry name" value="KaiC-like_dom"/>
</dbReference>
<evidence type="ECO:0000313" key="2">
    <source>
        <dbReference type="EMBL" id="QTQ14585.1"/>
    </source>
</evidence>
<evidence type="ECO:0000259" key="1">
    <source>
        <dbReference type="Pfam" id="PF06745"/>
    </source>
</evidence>